<evidence type="ECO:0000313" key="20">
    <source>
        <dbReference type="EMBL" id="RXN28634.1"/>
    </source>
</evidence>
<dbReference type="SUPFAM" id="SSF57850">
    <property type="entry name" value="RING/U-box"/>
    <property type="match status" value="1"/>
</dbReference>
<evidence type="ECO:0000256" key="3">
    <source>
        <dbReference type="ARBA" id="ARBA00004141"/>
    </source>
</evidence>
<dbReference type="STRING" id="84645.A0A498NA68"/>
<dbReference type="PANTHER" id="PTHR10165">
    <property type="entry name" value="LIPID PHOSPHATE PHOSPHATASE"/>
    <property type="match status" value="1"/>
</dbReference>
<evidence type="ECO:0000256" key="16">
    <source>
        <dbReference type="PROSITE-ProRule" id="PRU00175"/>
    </source>
</evidence>
<dbReference type="SMART" id="SM00014">
    <property type="entry name" value="acidPPc"/>
    <property type="match status" value="1"/>
</dbReference>
<dbReference type="EC" id="2.3.2.27" evidence="6"/>
<dbReference type="GO" id="GO:0008270">
    <property type="term" value="F:zinc ion binding"/>
    <property type="evidence" value="ECO:0007669"/>
    <property type="project" value="UniProtKB-KW"/>
</dbReference>
<evidence type="ECO:0000256" key="12">
    <source>
        <dbReference type="ARBA" id="ARBA00022833"/>
    </source>
</evidence>
<reference evidence="20 21" key="1">
    <citation type="submission" date="2018-03" db="EMBL/GenBank/DDBJ databases">
        <title>Draft genome sequence of Rohu Carp (Labeo rohita).</title>
        <authorList>
            <person name="Das P."/>
            <person name="Kushwaha B."/>
            <person name="Joshi C.G."/>
            <person name="Kumar D."/>
            <person name="Nagpure N.S."/>
            <person name="Sahoo L."/>
            <person name="Das S.P."/>
            <person name="Bit A."/>
            <person name="Patnaik S."/>
            <person name="Meher P.K."/>
            <person name="Jayasankar P."/>
            <person name="Koringa P.G."/>
            <person name="Patel N.V."/>
            <person name="Hinsu A.T."/>
            <person name="Kumar R."/>
            <person name="Pandey M."/>
            <person name="Agarwal S."/>
            <person name="Srivastava S."/>
            <person name="Singh M."/>
            <person name="Iquebal M.A."/>
            <person name="Jaiswal S."/>
            <person name="Angadi U.B."/>
            <person name="Kumar N."/>
            <person name="Raza M."/>
            <person name="Shah T.M."/>
            <person name="Rai A."/>
            <person name="Jena J.K."/>
        </authorList>
    </citation>
    <scope>NUCLEOTIDE SEQUENCE [LARGE SCALE GENOMIC DNA]</scope>
    <source>
        <strain evidence="20">DASCIFA01</strain>
        <tissue evidence="20">Testis</tissue>
    </source>
</reference>
<keyword evidence="7" id="KW-0808">Transferase</keyword>
<keyword evidence="9" id="KW-0479">Metal-binding</keyword>
<feature type="compositionally biased region" description="Pro residues" evidence="17">
    <location>
        <begin position="377"/>
        <end position="393"/>
    </location>
</feature>
<name>A0A498NA68_LABRO</name>
<evidence type="ECO:0000256" key="15">
    <source>
        <dbReference type="ARBA" id="ARBA00023242"/>
    </source>
</evidence>
<evidence type="ECO:0000256" key="6">
    <source>
        <dbReference type="ARBA" id="ARBA00012483"/>
    </source>
</evidence>
<evidence type="ECO:0000313" key="21">
    <source>
        <dbReference type="Proteomes" id="UP000290572"/>
    </source>
</evidence>
<keyword evidence="12" id="KW-0862">Zinc</keyword>
<organism evidence="20 21">
    <name type="scientific">Labeo rohita</name>
    <name type="common">Indian major carp</name>
    <name type="synonym">Cyprinus rohita</name>
    <dbReference type="NCBI Taxonomy" id="84645"/>
    <lineage>
        <taxon>Eukaryota</taxon>
        <taxon>Metazoa</taxon>
        <taxon>Chordata</taxon>
        <taxon>Craniata</taxon>
        <taxon>Vertebrata</taxon>
        <taxon>Euteleostomi</taxon>
        <taxon>Actinopterygii</taxon>
        <taxon>Neopterygii</taxon>
        <taxon>Teleostei</taxon>
        <taxon>Ostariophysi</taxon>
        <taxon>Cypriniformes</taxon>
        <taxon>Cyprinidae</taxon>
        <taxon>Labeoninae</taxon>
        <taxon>Labeonini</taxon>
        <taxon>Labeo</taxon>
    </lineage>
</organism>
<evidence type="ECO:0000256" key="4">
    <source>
        <dbReference type="ARBA" id="ARBA00007622"/>
    </source>
</evidence>
<evidence type="ECO:0000256" key="1">
    <source>
        <dbReference type="ARBA" id="ARBA00000900"/>
    </source>
</evidence>
<evidence type="ECO:0000256" key="17">
    <source>
        <dbReference type="SAM" id="MobiDB-lite"/>
    </source>
</evidence>
<dbReference type="PROSITE" id="PS50089">
    <property type="entry name" value="ZF_RING_2"/>
    <property type="match status" value="1"/>
</dbReference>
<feature type="transmembrane region" description="Helical" evidence="18">
    <location>
        <begin position="6"/>
        <end position="27"/>
    </location>
</feature>
<dbReference type="GO" id="GO:0046839">
    <property type="term" value="P:phospholipid dephosphorylation"/>
    <property type="evidence" value="ECO:0007669"/>
    <property type="project" value="TreeGrafter"/>
</dbReference>
<keyword evidence="21" id="KW-1185">Reference proteome</keyword>
<dbReference type="SMART" id="SM00744">
    <property type="entry name" value="RINGv"/>
    <property type="match status" value="1"/>
</dbReference>
<keyword evidence="11" id="KW-0833">Ubl conjugation pathway</keyword>
<proteinExistence type="inferred from homology"/>
<evidence type="ECO:0000256" key="7">
    <source>
        <dbReference type="ARBA" id="ARBA00022679"/>
    </source>
</evidence>
<feature type="transmembrane region" description="Helical" evidence="18">
    <location>
        <begin position="162"/>
        <end position="182"/>
    </location>
</feature>
<dbReference type="GO" id="GO:0061630">
    <property type="term" value="F:ubiquitin protein ligase activity"/>
    <property type="evidence" value="ECO:0007669"/>
    <property type="project" value="UniProtKB-EC"/>
</dbReference>
<dbReference type="Proteomes" id="UP000290572">
    <property type="component" value="Unassembled WGS sequence"/>
</dbReference>
<comment type="similarity">
    <text evidence="5">Belongs to the PA-phosphatase related phosphoesterase family.</text>
</comment>
<feature type="domain" description="RING-type" evidence="19">
    <location>
        <begin position="533"/>
        <end position="574"/>
    </location>
</feature>
<comment type="subcellular location">
    <subcellularLocation>
        <location evidence="3">Membrane</location>
        <topology evidence="3">Multi-pass membrane protein</topology>
    </subcellularLocation>
    <subcellularLocation>
        <location evidence="2">Nucleus</location>
    </subcellularLocation>
</comment>
<evidence type="ECO:0000256" key="18">
    <source>
        <dbReference type="SAM" id="Phobius"/>
    </source>
</evidence>
<comment type="catalytic activity">
    <reaction evidence="1">
        <text>S-ubiquitinyl-[E2 ubiquitin-conjugating enzyme]-L-cysteine + [acceptor protein]-L-lysine = [E2 ubiquitin-conjugating enzyme]-L-cysteine + N(6)-ubiquitinyl-[acceptor protein]-L-lysine.</text>
        <dbReference type="EC" id="2.3.2.27"/>
    </reaction>
</comment>
<evidence type="ECO:0000256" key="11">
    <source>
        <dbReference type="ARBA" id="ARBA00022786"/>
    </source>
</evidence>
<evidence type="ECO:0000256" key="13">
    <source>
        <dbReference type="ARBA" id="ARBA00022989"/>
    </source>
</evidence>
<dbReference type="GO" id="GO:0005634">
    <property type="term" value="C:nucleus"/>
    <property type="evidence" value="ECO:0007669"/>
    <property type="project" value="UniProtKB-SubCell"/>
</dbReference>
<dbReference type="InterPro" id="IPR043216">
    <property type="entry name" value="PAP-like"/>
</dbReference>
<dbReference type="Gene3D" id="3.30.40.10">
    <property type="entry name" value="Zinc/RING finger domain, C3HC4 (zinc finger)"/>
    <property type="match status" value="1"/>
</dbReference>
<evidence type="ECO:0000256" key="2">
    <source>
        <dbReference type="ARBA" id="ARBA00004123"/>
    </source>
</evidence>
<dbReference type="UniPathway" id="UPA00085"/>
<dbReference type="Pfam" id="PF01569">
    <property type="entry name" value="PAP2"/>
    <property type="match status" value="1"/>
</dbReference>
<dbReference type="CDD" id="cd16682">
    <property type="entry name" value="RING-H2_RNF165"/>
    <property type="match status" value="1"/>
</dbReference>
<dbReference type="FunFam" id="3.30.40.10:FF:000058">
    <property type="entry name" value="E3 ubiquitin-protein ligase Arkadia isoform X4"/>
    <property type="match status" value="1"/>
</dbReference>
<dbReference type="AlphaFoldDB" id="A0A498NA68"/>
<feature type="transmembrane region" description="Helical" evidence="18">
    <location>
        <begin position="58"/>
        <end position="81"/>
    </location>
</feature>
<dbReference type="GO" id="GO:0007165">
    <property type="term" value="P:signal transduction"/>
    <property type="evidence" value="ECO:0007669"/>
    <property type="project" value="TreeGrafter"/>
</dbReference>
<evidence type="ECO:0000256" key="14">
    <source>
        <dbReference type="ARBA" id="ARBA00023136"/>
    </source>
</evidence>
<dbReference type="CDD" id="cd03384">
    <property type="entry name" value="PAP2_wunen"/>
    <property type="match status" value="1"/>
</dbReference>
<evidence type="ECO:0000256" key="5">
    <source>
        <dbReference type="ARBA" id="ARBA00008816"/>
    </source>
</evidence>
<dbReference type="Gene3D" id="1.20.144.10">
    <property type="entry name" value="Phosphatidic acid phosphatase type 2/haloperoxidase"/>
    <property type="match status" value="1"/>
</dbReference>
<evidence type="ECO:0000259" key="19">
    <source>
        <dbReference type="PROSITE" id="PS50089"/>
    </source>
</evidence>
<dbReference type="GO" id="GO:0006644">
    <property type="term" value="P:phospholipid metabolic process"/>
    <property type="evidence" value="ECO:0007669"/>
    <property type="project" value="UniProtKB-UniPathway"/>
</dbReference>
<dbReference type="GO" id="GO:0008195">
    <property type="term" value="F:phosphatidate phosphatase activity"/>
    <property type="evidence" value="ECO:0007669"/>
    <property type="project" value="TreeGrafter"/>
</dbReference>
<keyword evidence="8 18" id="KW-0812">Transmembrane</keyword>
<dbReference type="GO" id="GO:0005886">
    <property type="term" value="C:plasma membrane"/>
    <property type="evidence" value="ECO:0007669"/>
    <property type="project" value="TreeGrafter"/>
</dbReference>
<evidence type="ECO:0000256" key="9">
    <source>
        <dbReference type="ARBA" id="ARBA00022723"/>
    </source>
</evidence>
<keyword evidence="13 18" id="KW-1133">Transmembrane helix</keyword>
<sequence length="585" mass="66641">MFETKGIFSICVDVGCLLLAGLPFAILNIQHTPFKRGFFCSDDSIRYPFKEDTISYQLLMGIMIPFALFVIIFGECFSIYLRSRASLSYEYVACVYKAVGSFVFGAALSQSLTDIAKYTIGRLRPHFLTVCKPHWSLIDCKSGYIENFTCTGDPVIVNEGRLSFYSGHSSFSMYCMLFLALYLQSRLRAGWARLVRPTLQFSFIAASLYVGLSRVSDYKHHWSDVLTGLIQGAAVALFTLLEQFFFTFCVKSSYEKGSHFNRHQHSHATSCRHFHVGPQAQIPVDFPMPHPGQSQTGMSHHLGPAHQPAAALHPPLNHIPAPPFQDIPAPPFLPQALHQQYLIQQQILEAQHRRILPQPRHAPDRTLPHPQTLRPPYEYPPSIHIPPPPPVPQQPRYLAEGTDWDLSVDPGLPQYHVSPLTQHYQHYLTSPRLHHFPRNTTSAQVVVHEIRNYPYPQLHLLALQSLSPSRHASAVRESYEELLQLEDRLGNVNRGAVQTTIERFTFPHKYKKRRPLELKIGMDEEELDTDEKCTICLSMLEDGEDVRRLPCMHLFHQACVDQWLATNKKCPICRVDIETQLSPDS</sequence>
<evidence type="ECO:0000256" key="10">
    <source>
        <dbReference type="ARBA" id="ARBA00022771"/>
    </source>
</evidence>
<dbReference type="EMBL" id="QBIY01011857">
    <property type="protein sequence ID" value="RXN28634.1"/>
    <property type="molecule type" value="Genomic_DNA"/>
</dbReference>
<accession>A0A498NA68</accession>
<feature type="transmembrane region" description="Helical" evidence="18">
    <location>
        <begin position="232"/>
        <end position="250"/>
    </location>
</feature>
<dbReference type="InterPro" id="IPR001841">
    <property type="entry name" value="Znf_RING"/>
</dbReference>
<dbReference type="InterPro" id="IPR000326">
    <property type="entry name" value="PAP2/HPO"/>
</dbReference>
<comment type="similarity">
    <text evidence="4">Belongs to the Arkadia family.</text>
</comment>
<protein>
    <recommendedName>
        <fullName evidence="6">RING-type E3 ubiquitin transferase</fullName>
        <ecNumber evidence="6">2.3.2.27</ecNumber>
    </recommendedName>
</protein>
<dbReference type="PANTHER" id="PTHR10165:SF204">
    <property type="entry name" value="PHOSPHOLIPID PHOSPHATASE 1-LIKE"/>
    <property type="match status" value="1"/>
</dbReference>
<keyword evidence="15" id="KW-0539">Nucleus</keyword>
<keyword evidence="14 18" id="KW-0472">Membrane</keyword>
<dbReference type="InterPro" id="IPR036938">
    <property type="entry name" value="PAP2/HPO_sf"/>
</dbReference>
<keyword evidence="10 16" id="KW-0863">Zinc-finger</keyword>
<dbReference type="Pfam" id="PF13639">
    <property type="entry name" value="zf-RING_2"/>
    <property type="match status" value="1"/>
</dbReference>
<dbReference type="SMART" id="SM00184">
    <property type="entry name" value="RING"/>
    <property type="match status" value="1"/>
</dbReference>
<evidence type="ECO:0000256" key="8">
    <source>
        <dbReference type="ARBA" id="ARBA00022692"/>
    </source>
</evidence>
<dbReference type="InterPro" id="IPR011016">
    <property type="entry name" value="Znf_RING-CH"/>
</dbReference>
<dbReference type="SUPFAM" id="SSF48317">
    <property type="entry name" value="Acid phosphatase/Vanadium-dependent haloperoxidase"/>
    <property type="match status" value="1"/>
</dbReference>
<feature type="region of interest" description="Disordered" evidence="17">
    <location>
        <begin position="359"/>
        <end position="397"/>
    </location>
</feature>
<dbReference type="InterPro" id="IPR013083">
    <property type="entry name" value="Znf_RING/FYVE/PHD"/>
</dbReference>
<comment type="caution">
    <text evidence="20">The sequence shown here is derived from an EMBL/GenBank/DDBJ whole genome shotgun (WGS) entry which is preliminary data.</text>
</comment>
<gene>
    <name evidence="20" type="ORF">ROHU_019235</name>
</gene>